<dbReference type="InterPro" id="IPR011033">
    <property type="entry name" value="PRC_barrel-like_sf"/>
</dbReference>
<feature type="domain" description="PRC-barrel" evidence="1">
    <location>
        <begin position="2"/>
        <end position="66"/>
    </location>
</feature>
<dbReference type="OrthoDB" id="1716342at2"/>
<dbReference type="Gene3D" id="2.30.30.240">
    <property type="entry name" value="PRC-barrel domain"/>
    <property type="match status" value="1"/>
</dbReference>
<dbReference type="RefSeq" id="WP_119971358.1">
    <property type="nucleotide sequence ID" value="NZ_CP032416.1"/>
</dbReference>
<evidence type="ECO:0000313" key="3">
    <source>
        <dbReference type="Proteomes" id="UP000266301"/>
    </source>
</evidence>
<proteinExistence type="predicted"/>
<accession>A0A386H335</accession>
<dbReference type="Pfam" id="PF05239">
    <property type="entry name" value="PRC"/>
    <property type="match status" value="1"/>
</dbReference>
<keyword evidence="3" id="KW-1185">Reference proteome</keyword>
<dbReference type="SUPFAM" id="SSF50346">
    <property type="entry name" value="PRC-barrel domain"/>
    <property type="match status" value="2"/>
</dbReference>
<dbReference type="EMBL" id="CP032416">
    <property type="protein sequence ID" value="AYD40122.1"/>
    <property type="molecule type" value="Genomic_DNA"/>
</dbReference>
<dbReference type="AlphaFoldDB" id="A0A386H335"/>
<organism evidence="2 3">
    <name type="scientific">Clostridium fermenticellae</name>
    <dbReference type="NCBI Taxonomy" id="2068654"/>
    <lineage>
        <taxon>Bacteria</taxon>
        <taxon>Bacillati</taxon>
        <taxon>Bacillota</taxon>
        <taxon>Clostridia</taxon>
        <taxon>Eubacteriales</taxon>
        <taxon>Clostridiaceae</taxon>
        <taxon>Clostridium</taxon>
    </lineage>
</organism>
<protein>
    <submittedName>
        <fullName evidence="2">Photosystem reaction center subunit H</fullName>
    </submittedName>
</protein>
<evidence type="ECO:0000313" key="2">
    <source>
        <dbReference type="EMBL" id="AYD40122.1"/>
    </source>
</evidence>
<dbReference type="InterPro" id="IPR027275">
    <property type="entry name" value="PRC-brl_dom"/>
</dbReference>
<gene>
    <name evidence="2" type="ORF">D4Z93_06165</name>
</gene>
<sequence>MYRSKDFMLMEVIDLTGKKLGLINDIIVDFDSRKVLGFSVSSNNWFGKNISILFEDIVSFNSVMIVAKATNGDFLNFKDVKGIDVRDREENIIGIVEDIMFEEKKFNILTLVVSTGIINNFIYGKKIVLVKDIILGDKNIFLNKRSENVSLLSLPHRLFKEDDLDEGRL</sequence>
<dbReference type="KEGG" id="cfer:D4Z93_06165"/>
<name>A0A386H335_9CLOT</name>
<dbReference type="Proteomes" id="UP000266301">
    <property type="component" value="Chromosome"/>
</dbReference>
<reference evidence="2 3" key="1">
    <citation type="journal article" date="2019" name="Int. J. Syst. Evol. Microbiol.">
        <title>Clostridium fermenticellae sp. nov., isolated from the mud in a fermentation cellar for the production of the Chinese liquor, baijiu.</title>
        <authorList>
            <person name="Xu P.X."/>
            <person name="Chai L.J."/>
            <person name="Qiu T."/>
            <person name="Zhang X.J."/>
            <person name="Lu Z.M."/>
            <person name="Xiao C."/>
            <person name="Wang S.T."/>
            <person name="Shen C.H."/>
            <person name="Shi J.S."/>
            <person name="Xu Z.H."/>
        </authorList>
    </citation>
    <scope>NUCLEOTIDE SEQUENCE [LARGE SCALE GENOMIC DNA]</scope>
    <source>
        <strain evidence="2 3">JN500901</strain>
    </source>
</reference>
<evidence type="ECO:0000259" key="1">
    <source>
        <dbReference type="Pfam" id="PF05239"/>
    </source>
</evidence>